<dbReference type="CDD" id="cd16936">
    <property type="entry name" value="HATPase_RsbW-like"/>
    <property type="match status" value="1"/>
</dbReference>
<accession>A0ABP9NRW5</accession>
<dbReference type="Proteomes" id="UP001500804">
    <property type="component" value="Unassembled WGS sequence"/>
</dbReference>
<evidence type="ECO:0000313" key="4">
    <source>
        <dbReference type="Proteomes" id="UP001500804"/>
    </source>
</evidence>
<keyword evidence="4" id="KW-1185">Reference proteome</keyword>
<dbReference type="PANTHER" id="PTHR35526">
    <property type="entry name" value="ANTI-SIGMA-F FACTOR RSBW-RELATED"/>
    <property type="match status" value="1"/>
</dbReference>
<dbReference type="SUPFAM" id="SSF55874">
    <property type="entry name" value="ATPase domain of HSP90 chaperone/DNA topoisomerase II/histidine kinase"/>
    <property type="match status" value="1"/>
</dbReference>
<name>A0ABP9NRW5_9PSEU</name>
<reference evidence="4" key="1">
    <citation type="journal article" date="2019" name="Int. J. Syst. Evol. Microbiol.">
        <title>The Global Catalogue of Microorganisms (GCM) 10K type strain sequencing project: providing services to taxonomists for standard genome sequencing and annotation.</title>
        <authorList>
            <consortium name="The Broad Institute Genomics Platform"/>
            <consortium name="The Broad Institute Genome Sequencing Center for Infectious Disease"/>
            <person name="Wu L."/>
            <person name="Ma J."/>
        </authorList>
    </citation>
    <scope>NUCLEOTIDE SEQUENCE [LARGE SCALE GENOMIC DNA]</scope>
    <source>
        <strain evidence="4">JCM 18302</strain>
    </source>
</reference>
<dbReference type="Pfam" id="PF13581">
    <property type="entry name" value="HATPase_c_2"/>
    <property type="match status" value="1"/>
</dbReference>
<keyword evidence="1" id="KW-0418">Kinase</keyword>
<dbReference type="InterPro" id="IPR050267">
    <property type="entry name" value="Anti-sigma-factor_SerPK"/>
</dbReference>
<evidence type="ECO:0000313" key="3">
    <source>
        <dbReference type="EMBL" id="GAA5132209.1"/>
    </source>
</evidence>
<dbReference type="PANTHER" id="PTHR35526:SF3">
    <property type="entry name" value="ANTI-SIGMA-F FACTOR RSBW"/>
    <property type="match status" value="1"/>
</dbReference>
<evidence type="ECO:0000256" key="1">
    <source>
        <dbReference type="ARBA" id="ARBA00022527"/>
    </source>
</evidence>
<sequence>MSALARGAGRLRMRLAAPSLPERLKDIRAQVARWANRLGLSADAVDDIVLATHEALSNVADHAYPDGEGDAELDAACEDGEVRVVVRDNGRWRTPSHDPGWRGHGLVLIEGLAEHVDVHHAAAGTSIAMRWHLPDAGKARRAGA</sequence>
<dbReference type="InterPro" id="IPR036890">
    <property type="entry name" value="HATPase_C_sf"/>
</dbReference>
<keyword evidence="3" id="KW-0547">Nucleotide-binding</keyword>
<organism evidence="3 4">
    <name type="scientific">Pseudonocardia adelaidensis</name>
    <dbReference type="NCBI Taxonomy" id="648754"/>
    <lineage>
        <taxon>Bacteria</taxon>
        <taxon>Bacillati</taxon>
        <taxon>Actinomycetota</taxon>
        <taxon>Actinomycetes</taxon>
        <taxon>Pseudonocardiales</taxon>
        <taxon>Pseudonocardiaceae</taxon>
        <taxon>Pseudonocardia</taxon>
    </lineage>
</organism>
<protein>
    <submittedName>
        <fullName evidence="3">ATP-binding protein</fullName>
    </submittedName>
</protein>
<gene>
    <name evidence="3" type="ORF">GCM10023320_56490</name>
</gene>
<keyword evidence="1" id="KW-0723">Serine/threonine-protein kinase</keyword>
<dbReference type="GO" id="GO:0005524">
    <property type="term" value="F:ATP binding"/>
    <property type="evidence" value="ECO:0007669"/>
    <property type="project" value="UniProtKB-KW"/>
</dbReference>
<proteinExistence type="predicted"/>
<keyword evidence="1" id="KW-0808">Transferase</keyword>
<evidence type="ECO:0000259" key="2">
    <source>
        <dbReference type="Pfam" id="PF13581"/>
    </source>
</evidence>
<comment type="caution">
    <text evidence="3">The sequence shown here is derived from an EMBL/GenBank/DDBJ whole genome shotgun (WGS) entry which is preliminary data.</text>
</comment>
<dbReference type="InterPro" id="IPR003594">
    <property type="entry name" value="HATPase_dom"/>
</dbReference>
<dbReference type="EMBL" id="BAABJO010000025">
    <property type="protein sequence ID" value="GAA5132209.1"/>
    <property type="molecule type" value="Genomic_DNA"/>
</dbReference>
<dbReference type="RefSeq" id="WP_345608878.1">
    <property type="nucleotide sequence ID" value="NZ_BAABJO010000025.1"/>
</dbReference>
<dbReference type="Gene3D" id="3.30.565.10">
    <property type="entry name" value="Histidine kinase-like ATPase, C-terminal domain"/>
    <property type="match status" value="1"/>
</dbReference>
<keyword evidence="3" id="KW-0067">ATP-binding</keyword>
<feature type="domain" description="Histidine kinase/HSP90-like ATPase" evidence="2">
    <location>
        <begin position="18"/>
        <end position="131"/>
    </location>
</feature>